<dbReference type="OrthoDB" id="9810372at2"/>
<dbReference type="EMBL" id="NKYE01000016">
    <property type="protein sequence ID" value="OZM70948.1"/>
    <property type="molecule type" value="Genomic_DNA"/>
</dbReference>
<reference evidence="3 4" key="1">
    <citation type="submission" date="2017-07" db="EMBL/GenBank/DDBJ databases">
        <title>Amycolatopsis antarcticus sp. nov., isolated from the surface of an Antarcticus brown macroalga.</title>
        <authorList>
            <person name="Wang J."/>
            <person name="Leiva S."/>
            <person name="Huang J."/>
            <person name="Huang Y."/>
        </authorList>
    </citation>
    <scope>NUCLEOTIDE SEQUENCE [LARGE SCALE GENOMIC DNA]</scope>
    <source>
        <strain evidence="3 4">AU-G6</strain>
    </source>
</reference>
<dbReference type="GO" id="GO:0016301">
    <property type="term" value="F:kinase activity"/>
    <property type="evidence" value="ECO:0007669"/>
    <property type="project" value="UniProtKB-KW"/>
</dbReference>
<name>A0A263CYE8_9PSEU</name>
<keyword evidence="4" id="KW-1185">Reference proteome</keyword>
<feature type="compositionally biased region" description="Polar residues" evidence="2">
    <location>
        <begin position="316"/>
        <end position="334"/>
    </location>
</feature>
<dbReference type="PANTHER" id="PTHR18964">
    <property type="entry name" value="ROK (REPRESSOR, ORF, KINASE) FAMILY"/>
    <property type="match status" value="1"/>
</dbReference>
<proteinExistence type="inferred from homology"/>
<sequence>MGTNLVAALDVGGTSIKAAMLDERLRVVTALRAPTARAEPGAAARTVADQIAGLVRELEAGAGAPARATGVAVPGIVDDDAGIARFSANLGWWDAPMRDMLAERLGTPVAFAHDVRAGGLAEARLGAARGFDDVAFIAVGTGIACGLLIGGRSHHGGGYAGEIGHMDIGHGLPCTCGGTGCLEAIASAGAVARRYAERTGAKADGALGVVTAAQAGDADAVAVLTEATDGIGRAVLALGRIVAPQVVVLGGGLFAAGEFVLDPVRRWLSAHLVFQPAPELRIAELGDEAGCLGAGLLAIDAAASGSPASPGATSTETVDSTASTNAVAPQDVTS</sequence>
<comment type="caution">
    <text evidence="3">The sequence shown here is derived from an EMBL/GenBank/DDBJ whole genome shotgun (WGS) entry which is preliminary data.</text>
</comment>
<evidence type="ECO:0000313" key="3">
    <source>
        <dbReference type="EMBL" id="OZM70948.1"/>
    </source>
</evidence>
<keyword evidence="3" id="KW-0808">Transferase</keyword>
<dbReference type="InterPro" id="IPR043129">
    <property type="entry name" value="ATPase_NBD"/>
</dbReference>
<protein>
    <submittedName>
        <fullName evidence="3">Sugar kinase</fullName>
    </submittedName>
</protein>
<feature type="region of interest" description="Disordered" evidence="2">
    <location>
        <begin position="305"/>
        <end position="334"/>
    </location>
</feature>
<evidence type="ECO:0000256" key="2">
    <source>
        <dbReference type="SAM" id="MobiDB-lite"/>
    </source>
</evidence>
<dbReference type="InParanoid" id="A0A263CYE8"/>
<comment type="similarity">
    <text evidence="1">Belongs to the ROK (NagC/XylR) family.</text>
</comment>
<dbReference type="Gene3D" id="3.30.420.40">
    <property type="match status" value="2"/>
</dbReference>
<evidence type="ECO:0000313" key="4">
    <source>
        <dbReference type="Proteomes" id="UP000242444"/>
    </source>
</evidence>
<keyword evidence="3" id="KW-0418">Kinase</keyword>
<dbReference type="PANTHER" id="PTHR18964:SF149">
    <property type="entry name" value="BIFUNCTIONAL UDP-N-ACETYLGLUCOSAMINE 2-EPIMERASE_N-ACETYLMANNOSAMINE KINASE"/>
    <property type="match status" value="1"/>
</dbReference>
<dbReference type="AlphaFoldDB" id="A0A263CYE8"/>
<dbReference type="Proteomes" id="UP000242444">
    <property type="component" value="Unassembled WGS sequence"/>
</dbReference>
<gene>
    <name evidence="3" type="ORF">CFN78_22615</name>
</gene>
<dbReference type="Pfam" id="PF00480">
    <property type="entry name" value="ROK"/>
    <property type="match status" value="1"/>
</dbReference>
<dbReference type="SUPFAM" id="SSF53067">
    <property type="entry name" value="Actin-like ATPase domain"/>
    <property type="match status" value="1"/>
</dbReference>
<organism evidence="3 4">
    <name type="scientific">Amycolatopsis antarctica</name>
    <dbReference type="NCBI Taxonomy" id="1854586"/>
    <lineage>
        <taxon>Bacteria</taxon>
        <taxon>Bacillati</taxon>
        <taxon>Actinomycetota</taxon>
        <taxon>Actinomycetes</taxon>
        <taxon>Pseudonocardiales</taxon>
        <taxon>Pseudonocardiaceae</taxon>
        <taxon>Amycolatopsis</taxon>
    </lineage>
</organism>
<evidence type="ECO:0000256" key="1">
    <source>
        <dbReference type="ARBA" id="ARBA00006479"/>
    </source>
</evidence>
<dbReference type="RefSeq" id="WP_094864886.1">
    <property type="nucleotide sequence ID" value="NZ_NKYE01000016.1"/>
</dbReference>
<feature type="compositionally biased region" description="Low complexity" evidence="2">
    <location>
        <begin position="305"/>
        <end position="315"/>
    </location>
</feature>
<dbReference type="InterPro" id="IPR000600">
    <property type="entry name" value="ROK"/>
</dbReference>
<accession>A0A263CYE8</accession>